<dbReference type="EC" id="3.6.1.-" evidence="2"/>
<dbReference type="GO" id="GO:0003723">
    <property type="term" value="F:RNA binding"/>
    <property type="evidence" value="ECO:0007669"/>
    <property type="project" value="UniProtKB-KW"/>
</dbReference>
<dbReference type="GO" id="GO:0005829">
    <property type="term" value="C:cytosol"/>
    <property type="evidence" value="ECO:0007669"/>
    <property type="project" value="TreeGrafter"/>
</dbReference>
<proteinExistence type="inferred from homology"/>
<organism evidence="4 5">
    <name type="scientific">Ceratitis capitata</name>
    <name type="common">Mediterranean fruit fly</name>
    <name type="synonym">Tephritis capitata</name>
    <dbReference type="NCBI Taxonomy" id="7213"/>
    <lineage>
        <taxon>Eukaryota</taxon>
        <taxon>Metazoa</taxon>
        <taxon>Ecdysozoa</taxon>
        <taxon>Arthropoda</taxon>
        <taxon>Hexapoda</taxon>
        <taxon>Insecta</taxon>
        <taxon>Pterygota</taxon>
        <taxon>Neoptera</taxon>
        <taxon>Endopterygota</taxon>
        <taxon>Diptera</taxon>
        <taxon>Brachycera</taxon>
        <taxon>Muscomorpha</taxon>
        <taxon>Tephritoidea</taxon>
        <taxon>Tephritidae</taxon>
        <taxon>Ceratitis</taxon>
        <taxon>Ceratitis</taxon>
    </lineage>
</organism>
<keyword evidence="2" id="KW-0479">Metal-binding</keyword>
<dbReference type="AlphaFoldDB" id="A0A811VF83"/>
<accession>A0A811VF83</accession>
<keyword evidence="2" id="KW-0540">Nuclease</keyword>
<dbReference type="InterPro" id="IPR013961">
    <property type="entry name" value="RAI1"/>
</dbReference>
<evidence type="ECO:0000313" key="5">
    <source>
        <dbReference type="Proteomes" id="UP000606786"/>
    </source>
</evidence>
<dbReference type="GO" id="GO:0046872">
    <property type="term" value="F:metal ion binding"/>
    <property type="evidence" value="ECO:0007669"/>
    <property type="project" value="UniProtKB-KW"/>
</dbReference>
<keyword evidence="5" id="KW-1185">Reference proteome</keyword>
<evidence type="ECO:0000313" key="4">
    <source>
        <dbReference type="EMBL" id="CAD7014988.1"/>
    </source>
</evidence>
<reference evidence="4" key="1">
    <citation type="submission" date="2020-11" db="EMBL/GenBank/DDBJ databases">
        <authorList>
            <person name="Whitehead M."/>
        </authorList>
    </citation>
    <scope>NUCLEOTIDE SEQUENCE</scope>
    <source>
        <strain evidence="4">EGII</strain>
    </source>
</reference>
<keyword evidence="2" id="KW-0539">Nucleus</keyword>
<dbReference type="GO" id="GO:0000956">
    <property type="term" value="P:nuclear-transcribed mRNA catabolic process"/>
    <property type="evidence" value="ECO:0007669"/>
    <property type="project" value="TreeGrafter"/>
</dbReference>
<comment type="similarity">
    <text evidence="1 2">Belongs to the DXO/Dom3Z family.</text>
</comment>
<evidence type="ECO:0000259" key="3">
    <source>
        <dbReference type="Pfam" id="PF08652"/>
    </source>
</evidence>
<sequence length="187" mass="21857">MFSKANTGLRVRPNRGEILPFPQFEKPRPIGYFSVVGGVLREYECTAQQLRYYVPPPAKKFPLDLNDGLSSAIKKPESAYDEGLDHIFKFIFDHSDQVTKPLAACEFRRLNAEFVCWRGLLRLLMCTPYEYRSDWSIVVTRFNGTFYLRKRDTEHDKRQRAQETVQQQTFASWGFKFEQYCLSGMTA</sequence>
<keyword evidence="2" id="KW-0694">RNA-binding</keyword>
<dbReference type="Proteomes" id="UP000606786">
    <property type="component" value="Unassembled WGS sequence"/>
</dbReference>
<dbReference type="GO" id="GO:0005634">
    <property type="term" value="C:nucleus"/>
    <property type="evidence" value="ECO:0007669"/>
    <property type="project" value="UniProtKB-SubCell"/>
</dbReference>
<dbReference type="GO" id="GO:0034353">
    <property type="term" value="F:mRNA 5'-diphosphatase activity"/>
    <property type="evidence" value="ECO:0007669"/>
    <property type="project" value="TreeGrafter"/>
</dbReference>
<evidence type="ECO:0000256" key="2">
    <source>
        <dbReference type="RuleBase" id="RU367113"/>
    </source>
</evidence>
<name>A0A811VF83_CERCA</name>
<dbReference type="GO" id="GO:0004518">
    <property type="term" value="F:nuclease activity"/>
    <property type="evidence" value="ECO:0007669"/>
    <property type="project" value="UniProtKB-KW"/>
</dbReference>
<dbReference type="InterPro" id="IPR039039">
    <property type="entry name" value="RAI1-like_fam"/>
</dbReference>
<gene>
    <name evidence="4" type="ORF">CCAP1982_LOCUS22946</name>
</gene>
<keyword evidence="2" id="KW-0378">Hydrolase</keyword>
<comment type="function">
    <text evidence="2">Decapping enzyme for NAD-capped RNAs: specifically hydrolyzes the nicotinamide adenine dinucleotide (NAD) cap from a subset of RNAs by removing the entire NAD moiety from the 5'-end of an NAD-capped RNA.</text>
</comment>
<feature type="domain" description="RAI1-like" evidence="3">
    <location>
        <begin position="26"/>
        <end position="183"/>
    </location>
</feature>
<dbReference type="OrthoDB" id="5853397at2759"/>
<evidence type="ECO:0000256" key="1">
    <source>
        <dbReference type="ARBA" id="ARBA00006562"/>
    </source>
</evidence>
<dbReference type="EMBL" id="CAJHJT010000056">
    <property type="protein sequence ID" value="CAD7014988.1"/>
    <property type="molecule type" value="Genomic_DNA"/>
</dbReference>
<dbReference type="GO" id="GO:0000166">
    <property type="term" value="F:nucleotide binding"/>
    <property type="evidence" value="ECO:0007669"/>
    <property type="project" value="UniProtKB-KW"/>
</dbReference>
<dbReference type="PANTHER" id="PTHR12395">
    <property type="entry name" value="DOM-3 RELATED"/>
    <property type="match status" value="1"/>
</dbReference>
<comment type="cofactor">
    <cofactor evidence="2">
        <name>a divalent metal cation</name>
        <dbReference type="ChEBI" id="CHEBI:60240"/>
    </cofactor>
</comment>
<protein>
    <recommendedName>
        <fullName evidence="2">Decapping nuclease</fullName>
        <ecNumber evidence="2">3.6.1.-</ecNumber>
    </recommendedName>
</protein>
<comment type="caution">
    <text evidence="4">The sequence shown here is derived from an EMBL/GenBank/DDBJ whole genome shotgun (WGS) entry which is preliminary data.</text>
</comment>
<dbReference type="PANTHER" id="PTHR12395:SF9">
    <property type="entry name" value="DECAPPING AND EXORIBONUCLEASE PROTEIN"/>
    <property type="match status" value="1"/>
</dbReference>
<keyword evidence="2" id="KW-0547">Nucleotide-binding</keyword>
<comment type="subcellular location">
    <subcellularLocation>
        <location evidence="2">Nucleus</location>
    </subcellularLocation>
</comment>
<dbReference type="Pfam" id="PF08652">
    <property type="entry name" value="RAI1"/>
    <property type="match status" value="1"/>
</dbReference>
<dbReference type="GO" id="GO:0110155">
    <property type="term" value="P:NAD-cap decapping"/>
    <property type="evidence" value="ECO:0007669"/>
    <property type="project" value="TreeGrafter"/>
</dbReference>